<accession>A0A098VX70</accession>
<feature type="transmembrane region" description="Helical" evidence="3">
    <location>
        <begin position="7"/>
        <end position="25"/>
    </location>
</feature>
<feature type="domain" description="CNNM transmembrane" evidence="4">
    <location>
        <begin position="32"/>
        <end position="209"/>
    </location>
</feature>
<dbReference type="InterPro" id="IPR045095">
    <property type="entry name" value="ACDP"/>
</dbReference>
<dbReference type="PANTHER" id="PTHR12064">
    <property type="entry name" value="METAL TRANSPORTER CNNM"/>
    <property type="match status" value="1"/>
</dbReference>
<dbReference type="PROSITE" id="PS51846">
    <property type="entry name" value="CNNM"/>
    <property type="match status" value="1"/>
</dbReference>
<dbReference type="GO" id="GO:0005737">
    <property type="term" value="C:cytoplasm"/>
    <property type="evidence" value="ECO:0007669"/>
    <property type="project" value="TreeGrafter"/>
</dbReference>
<name>A0A098VX70_9MICR</name>
<dbReference type="GO" id="GO:0010960">
    <property type="term" value="P:magnesium ion homeostasis"/>
    <property type="evidence" value="ECO:0007669"/>
    <property type="project" value="InterPro"/>
</dbReference>
<dbReference type="HOGENOM" id="CLU_011310_0_3_1"/>
<keyword evidence="1" id="KW-0677">Repeat</keyword>
<feature type="transmembrane region" description="Helical" evidence="3">
    <location>
        <begin position="94"/>
        <end position="114"/>
    </location>
</feature>
<dbReference type="SUPFAM" id="SSF54631">
    <property type="entry name" value="CBS-domain pair"/>
    <property type="match status" value="1"/>
</dbReference>
<dbReference type="GO" id="GO:0016020">
    <property type="term" value="C:membrane"/>
    <property type="evidence" value="ECO:0007669"/>
    <property type="project" value="UniProtKB-UniRule"/>
</dbReference>
<dbReference type="InterPro" id="IPR046342">
    <property type="entry name" value="CBS_dom_sf"/>
</dbReference>
<evidence type="ECO:0000256" key="1">
    <source>
        <dbReference type="ARBA" id="ARBA00022737"/>
    </source>
</evidence>
<keyword evidence="6" id="KW-1185">Reference proteome</keyword>
<comment type="caution">
    <text evidence="5">The sequence shown here is derived from an EMBL/GenBank/DDBJ whole genome shotgun (WGS) entry which is preliminary data.</text>
</comment>
<dbReference type="VEuPathDB" id="MicrosporidiaDB:DI09_188p50"/>
<dbReference type="PANTHER" id="PTHR12064:SF97">
    <property type="entry name" value="METAL TRANSPORTER CNNM-5"/>
    <property type="match status" value="1"/>
</dbReference>
<keyword evidence="2 3" id="KW-1133">Transmembrane helix</keyword>
<keyword evidence="2 3" id="KW-0472">Membrane</keyword>
<organism evidence="5 6">
    <name type="scientific">Mitosporidium daphniae</name>
    <dbReference type="NCBI Taxonomy" id="1485682"/>
    <lineage>
        <taxon>Eukaryota</taxon>
        <taxon>Fungi</taxon>
        <taxon>Fungi incertae sedis</taxon>
        <taxon>Microsporidia</taxon>
        <taxon>Mitosporidium</taxon>
    </lineage>
</organism>
<feature type="transmembrane region" description="Helical" evidence="3">
    <location>
        <begin position="126"/>
        <end position="147"/>
    </location>
</feature>
<keyword evidence="2 3" id="KW-0812">Transmembrane</keyword>
<evidence type="ECO:0000313" key="5">
    <source>
        <dbReference type="EMBL" id="KGG52336.1"/>
    </source>
</evidence>
<proteinExistence type="predicted"/>
<dbReference type="EMBL" id="JMKJ01000097">
    <property type="protein sequence ID" value="KGG52336.1"/>
    <property type="molecule type" value="Genomic_DNA"/>
</dbReference>
<sequence length="329" mass="35787">MVFPTKALLISIFILTIIGISLFYAGDINKQGNSVRIAQIFLAIALTIAAGIVSGLTLGLMSLDETKLKILLSSGTPQEQSFAARIIPIRSDPYLLLCTLLAANAVISESLPIVIDRILGESWKAILSSTLILLLFGELIPQAYFSIGCQALRACSCHDFFLAPLVYPLSFALKWLLGKGAHQSSIQFKREELKALMRLLLNTQLTHDEVDILTGVLDLIGLEKTPRALMTPLNQVFMLDADTIITPSLTKMISQNGYSRIPLFTDGEKKNVVSILLTRTLLSSNPGVTLGSLAIPKPSLLSVSANCSLFELLRLFREGNCGQISLIES</sequence>
<evidence type="ECO:0000256" key="2">
    <source>
        <dbReference type="PROSITE-ProRule" id="PRU01193"/>
    </source>
</evidence>
<evidence type="ECO:0000313" key="6">
    <source>
        <dbReference type="Proteomes" id="UP000029725"/>
    </source>
</evidence>
<feature type="transmembrane region" description="Helical" evidence="3">
    <location>
        <begin position="37"/>
        <end position="61"/>
    </location>
</feature>
<dbReference type="Gene3D" id="3.10.580.10">
    <property type="entry name" value="CBS-domain"/>
    <property type="match status" value="1"/>
</dbReference>
<dbReference type="Proteomes" id="UP000029725">
    <property type="component" value="Unassembled WGS sequence"/>
</dbReference>
<dbReference type="RefSeq" id="XP_013238772.1">
    <property type="nucleotide sequence ID" value="XM_013383318.1"/>
</dbReference>
<dbReference type="Pfam" id="PF01595">
    <property type="entry name" value="CNNM"/>
    <property type="match status" value="1"/>
</dbReference>
<dbReference type="OrthoDB" id="5353557at2759"/>
<reference evidence="5 6" key="1">
    <citation type="submission" date="2014-04" db="EMBL/GenBank/DDBJ databases">
        <title>A new species of microsporidia sheds light on the evolution of extreme parasitism.</title>
        <authorList>
            <person name="Haag K.L."/>
            <person name="James T.Y."/>
            <person name="Larsson R."/>
            <person name="Schaer T.M."/>
            <person name="Refardt D."/>
            <person name="Pombert J.-F."/>
            <person name="Ebert D."/>
        </authorList>
    </citation>
    <scope>NUCLEOTIDE SEQUENCE [LARGE SCALE GENOMIC DNA]</scope>
    <source>
        <strain evidence="5 6">UGP3</strain>
        <tissue evidence="5">Spores</tissue>
    </source>
</reference>
<gene>
    <name evidence="5" type="ORF">DI09_188p50</name>
</gene>
<protein>
    <recommendedName>
        <fullName evidence="4">CNNM transmembrane domain-containing protein</fullName>
    </recommendedName>
</protein>
<dbReference type="GeneID" id="25258781"/>
<dbReference type="GO" id="GO:0030026">
    <property type="term" value="P:intracellular manganese ion homeostasis"/>
    <property type="evidence" value="ECO:0007669"/>
    <property type="project" value="TreeGrafter"/>
</dbReference>
<dbReference type="InterPro" id="IPR002550">
    <property type="entry name" value="CNNM"/>
</dbReference>
<dbReference type="AlphaFoldDB" id="A0A098VX70"/>
<evidence type="ECO:0000256" key="3">
    <source>
        <dbReference type="SAM" id="Phobius"/>
    </source>
</evidence>
<evidence type="ECO:0000259" key="4">
    <source>
        <dbReference type="PROSITE" id="PS51846"/>
    </source>
</evidence>